<reference evidence="1" key="1">
    <citation type="submission" date="2014-01" db="EMBL/GenBank/DDBJ databases">
        <title>The genome of the white-rot fungus Pycnoporus cinnabarinus: a basidiomycete model with a versatile arsenal for lignocellulosic biomass breakdown.</title>
        <authorList>
            <person name="Levasseur A."/>
            <person name="Lomascolo A."/>
            <person name="Ruiz-Duenas F.J."/>
            <person name="Uzan E."/>
            <person name="Piumi F."/>
            <person name="Kues U."/>
            <person name="Ram A.F.J."/>
            <person name="Murat C."/>
            <person name="Haon M."/>
            <person name="Benoit I."/>
            <person name="Arfi Y."/>
            <person name="Chevret D."/>
            <person name="Drula E."/>
            <person name="Kwon M.J."/>
            <person name="Gouret P."/>
            <person name="Lesage-Meessen L."/>
            <person name="Lombard V."/>
            <person name="Mariette J."/>
            <person name="Noirot C."/>
            <person name="Park J."/>
            <person name="Patyshakuliyeva A."/>
            <person name="Wieneger R.A.B."/>
            <person name="Wosten H.A.B."/>
            <person name="Martin F."/>
            <person name="Coutinho P.M."/>
            <person name="de Vries R."/>
            <person name="Martinez A.T."/>
            <person name="Klopp C."/>
            <person name="Pontarotti P."/>
            <person name="Henrissat B."/>
            <person name="Record E."/>
        </authorList>
    </citation>
    <scope>NUCLEOTIDE SEQUENCE [LARGE SCALE GENOMIC DNA]</scope>
    <source>
        <strain evidence="1">BRFM137</strain>
    </source>
</reference>
<proteinExistence type="predicted"/>
<dbReference type="SUPFAM" id="SSF81383">
    <property type="entry name" value="F-box domain"/>
    <property type="match status" value="1"/>
</dbReference>
<name>A0A060SLB6_PYCCI</name>
<dbReference type="InterPro" id="IPR036047">
    <property type="entry name" value="F-box-like_dom_sf"/>
</dbReference>
<gene>
    <name evidence="1" type="ORF">BN946_scf184945.g43</name>
</gene>
<evidence type="ECO:0000313" key="1">
    <source>
        <dbReference type="EMBL" id="CDO74971.1"/>
    </source>
</evidence>
<sequence length="278" mass="31210">MDVSVQQTPRIPPELCDLVLDQLHEDKRSLRACALVSRSWLARAQHHLFWSIYLDWSNCYSFSRLLSNNPSLADHMKTLEIEGAFGIFSMDRLHGATLDAWLRAVPPWLPHRLLHLNKLELALLTIDSDLVRRFFGQLPSVSHLTLWACALTTFDVFAELFLSLPLLKRLSIAFIQEWEANPRPISCVQPGRPRPQLEVVELTSSCDNFKVLNWLAGEGLHHDVHTISCTRVPWASLSALGDALKPFAPKLTNLRIGVGDSTTATGASQTVLSTYHAC</sequence>
<dbReference type="EMBL" id="CCBP010000229">
    <property type="protein sequence ID" value="CDO74971.1"/>
    <property type="molecule type" value="Genomic_DNA"/>
</dbReference>
<evidence type="ECO:0000313" key="2">
    <source>
        <dbReference type="Proteomes" id="UP000029665"/>
    </source>
</evidence>
<dbReference type="Gene3D" id="3.80.10.10">
    <property type="entry name" value="Ribonuclease Inhibitor"/>
    <property type="match status" value="1"/>
</dbReference>
<dbReference type="Proteomes" id="UP000029665">
    <property type="component" value="Unassembled WGS sequence"/>
</dbReference>
<comment type="caution">
    <text evidence="1">The sequence shown here is derived from an EMBL/GenBank/DDBJ whole genome shotgun (WGS) entry which is preliminary data.</text>
</comment>
<evidence type="ECO:0008006" key="3">
    <source>
        <dbReference type="Google" id="ProtNLM"/>
    </source>
</evidence>
<organism evidence="1 2">
    <name type="scientific">Pycnoporus cinnabarinus</name>
    <name type="common">Cinnabar-red polypore</name>
    <name type="synonym">Trametes cinnabarina</name>
    <dbReference type="NCBI Taxonomy" id="5643"/>
    <lineage>
        <taxon>Eukaryota</taxon>
        <taxon>Fungi</taxon>
        <taxon>Dikarya</taxon>
        <taxon>Basidiomycota</taxon>
        <taxon>Agaricomycotina</taxon>
        <taxon>Agaricomycetes</taxon>
        <taxon>Polyporales</taxon>
        <taxon>Polyporaceae</taxon>
        <taxon>Trametes</taxon>
    </lineage>
</organism>
<dbReference type="HOGENOM" id="CLU_1001636_0_0_1"/>
<dbReference type="SUPFAM" id="SSF52047">
    <property type="entry name" value="RNI-like"/>
    <property type="match status" value="1"/>
</dbReference>
<protein>
    <recommendedName>
        <fullName evidence="3">F-box domain-containing protein</fullName>
    </recommendedName>
</protein>
<dbReference type="OrthoDB" id="2724825at2759"/>
<dbReference type="InterPro" id="IPR032675">
    <property type="entry name" value="LRR_dom_sf"/>
</dbReference>
<accession>A0A060SLB6</accession>
<dbReference type="STRING" id="5643.A0A060SLB6"/>
<dbReference type="OMA" id="WIDIFRC"/>
<keyword evidence="2" id="KW-1185">Reference proteome</keyword>
<dbReference type="AlphaFoldDB" id="A0A060SLB6"/>